<dbReference type="GO" id="GO:0003677">
    <property type="term" value="F:DNA binding"/>
    <property type="evidence" value="ECO:0007669"/>
    <property type="project" value="UniProtKB-KW"/>
</dbReference>
<evidence type="ECO:0000256" key="3">
    <source>
        <dbReference type="ARBA" id="ARBA00023163"/>
    </source>
</evidence>
<dbReference type="EMBL" id="PGFA01000003">
    <property type="protein sequence ID" value="PJJ53233.1"/>
    <property type="molecule type" value="Genomic_DNA"/>
</dbReference>
<evidence type="ECO:0000256" key="1">
    <source>
        <dbReference type="ARBA" id="ARBA00023015"/>
    </source>
</evidence>
<keyword evidence="1" id="KW-0805">Transcription regulation</keyword>
<dbReference type="PROSITE" id="PS51063">
    <property type="entry name" value="HTH_CRP_2"/>
    <property type="match status" value="1"/>
</dbReference>
<dbReference type="PANTHER" id="PTHR24567:SF74">
    <property type="entry name" value="HTH-TYPE TRANSCRIPTIONAL REGULATOR ARCR"/>
    <property type="match status" value="1"/>
</dbReference>
<dbReference type="Gene3D" id="1.10.10.10">
    <property type="entry name" value="Winged helix-like DNA-binding domain superfamily/Winged helix DNA-binding domain"/>
    <property type="match status" value="1"/>
</dbReference>
<organism evidence="6 7">
    <name type="scientific">Hymenobacter chitinivorans DSM 11115</name>
    <dbReference type="NCBI Taxonomy" id="1121954"/>
    <lineage>
        <taxon>Bacteria</taxon>
        <taxon>Pseudomonadati</taxon>
        <taxon>Bacteroidota</taxon>
        <taxon>Cytophagia</taxon>
        <taxon>Cytophagales</taxon>
        <taxon>Hymenobacteraceae</taxon>
        <taxon>Hymenobacter</taxon>
    </lineage>
</organism>
<dbReference type="CDD" id="cd00038">
    <property type="entry name" value="CAP_ED"/>
    <property type="match status" value="1"/>
</dbReference>
<accession>A0A2M9B5L1</accession>
<dbReference type="Proteomes" id="UP000228535">
    <property type="component" value="Unassembled WGS sequence"/>
</dbReference>
<dbReference type="SMART" id="SM00419">
    <property type="entry name" value="HTH_CRP"/>
    <property type="match status" value="1"/>
</dbReference>
<dbReference type="Gene3D" id="2.60.120.10">
    <property type="entry name" value="Jelly Rolls"/>
    <property type="match status" value="1"/>
</dbReference>
<dbReference type="RefSeq" id="WP_100338126.1">
    <property type="nucleotide sequence ID" value="NZ_PGFA01000003.1"/>
</dbReference>
<dbReference type="InterPro" id="IPR000595">
    <property type="entry name" value="cNMP-bd_dom"/>
</dbReference>
<reference evidence="6 7" key="1">
    <citation type="submission" date="2017-11" db="EMBL/GenBank/DDBJ databases">
        <title>Genomic Encyclopedia of Archaeal and Bacterial Type Strains, Phase II (KMG-II): From Individual Species to Whole Genera.</title>
        <authorList>
            <person name="Goeker M."/>
        </authorList>
    </citation>
    <scope>NUCLEOTIDE SEQUENCE [LARGE SCALE GENOMIC DNA]</scope>
    <source>
        <strain evidence="6 7">DSM 11115</strain>
    </source>
</reference>
<proteinExistence type="predicted"/>
<protein>
    <submittedName>
        <fullName evidence="6">CRP-like cAMP-binding protein</fullName>
    </submittedName>
</protein>
<dbReference type="InterPro" id="IPR018335">
    <property type="entry name" value="Tscrpt_reg_HTH_Crp-type_CS"/>
</dbReference>
<comment type="caution">
    <text evidence="6">The sequence shown here is derived from an EMBL/GenBank/DDBJ whole genome shotgun (WGS) entry which is preliminary data.</text>
</comment>
<gene>
    <name evidence="6" type="ORF">CLV45_3893</name>
</gene>
<evidence type="ECO:0000259" key="5">
    <source>
        <dbReference type="PROSITE" id="PS51063"/>
    </source>
</evidence>
<name>A0A2M9B5L1_9BACT</name>
<dbReference type="OrthoDB" id="9127033at2"/>
<keyword evidence="3" id="KW-0804">Transcription</keyword>
<keyword evidence="7" id="KW-1185">Reference proteome</keyword>
<dbReference type="InterPro" id="IPR050397">
    <property type="entry name" value="Env_Response_Regulators"/>
</dbReference>
<evidence type="ECO:0000313" key="7">
    <source>
        <dbReference type="Proteomes" id="UP000228535"/>
    </source>
</evidence>
<evidence type="ECO:0000256" key="2">
    <source>
        <dbReference type="ARBA" id="ARBA00023125"/>
    </source>
</evidence>
<keyword evidence="2" id="KW-0238">DNA-binding</keyword>
<dbReference type="CDD" id="cd00092">
    <property type="entry name" value="HTH_CRP"/>
    <property type="match status" value="1"/>
</dbReference>
<dbReference type="GO" id="GO:0005829">
    <property type="term" value="C:cytosol"/>
    <property type="evidence" value="ECO:0007669"/>
    <property type="project" value="TreeGrafter"/>
</dbReference>
<dbReference type="SMART" id="SM00100">
    <property type="entry name" value="cNMP"/>
    <property type="match status" value="1"/>
</dbReference>
<dbReference type="SUPFAM" id="SSF46785">
    <property type="entry name" value="Winged helix' DNA-binding domain"/>
    <property type="match status" value="1"/>
</dbReference>
<dbReference type="InterPro" id="IPR012318">
    <property type="entry name" value="HTH_CRP"/>
</dbReference>
<sequence>MKHLLQTIKSFSAPSCPSCPQATKGALGACHIEQLGLLSSGKTSQVYSKGQVIYAEGGVCQGLHCLYQGKVKITKIGGDGKEQIIRLAKGGDLVGICALWGETTYRTSAVALDDCTVCLLPRQDVLALVQTNVQFAGALLKHLSQALNSSDQRVLNMAYKPVRERLADALLLLQETYQESDTLDFSMAISRDDLASLVGTAKETASRLLSEFKEDGIIAAKGSQITILAPEKLVEISTQYA</sequence>
<dbReference type="Pfam" id="PF13545">
    <property type="entry name" value="HTH_Crp_2"/>
    <property type="match status" value="1"/>
</dbReference>
<feature type="domain" description="HTH crp-type" evidence="5">
    <location>
        <begin position="160"/>
        <end position="231"/>
    </location>
</feature>
<dbReference type="InterPro" id="IPR018490">
    <property type="entry name" value="cNMP-bd_dom_sf"/>
</dbReference>
<dbReference type="InterPro" id="IPR036388">
    <property type="entry name" value="WH-like_DNA-bd_sf"/>
</dbReference>
<dbReference type="PROSITE" id="PS50042">
    <property type="entry name" value="CNMP_BINDING_3"/>
    <property type="match status" value="1"/>
</dbReference>
<dbReference type="InterPro" id="IPR036390">
    <property type="entry name" value="WH_DNA-bd_sf"/>
</dbReference>
<dbReference type="InterPro" id="IPR014710">
    <property type="entry name" value="RmlC-like_jellyroll"/>
</dbReference>
<evidence type="ECO:0000259" key="4">
    <source>
        <dbReference type="PROSITE" id="PS50042"/>
    </source>
</evidence>
<feature type="domain" description="Cyclic nucleotide-binding" evidence="4">
    <location>
        <begin position="47"/>
        <end position="129"/>
    </location>
</feature>
<dbReference type="PRINTS" id="PR00034">
    <property type="entry name" value="HTHCRP"/>
</dbReference>
<dbReference type="PROSITE" id="PS00042">
    <property type="entry name" value="HTH_CRP_1"/>
    <property type="match status" value="1"/>
</dbReference>
<dbReference type="Pfam" id="PF00027">
    <property type="entry name" value="cNMP_binding"/>
    <property type="match status" value="1"/>
</dbReference>
<evidence type="ECO:0000313" key="6">
    <source>
        <dbReference type="EMBL" id="PJJ53233.1"/>
    </source>
</evidence>
<dbReference type="PANTHER" id="PTHR24567">
    <property type="entry name" value="CRP FAMILY TRANSCRIPTIONAL REGULATORY PROTEIN"/>
    <property type="match status" value="1"/>
</dbReference>
<dbReference type="GO" id="GO:0003700">
    <property type="term" value="F:DNA-binding transcription factor activity"/>
    <property type="evidence" value="ECO:0007669"/>
    <property type="project" value="InterPro"/>
</dbReference>
<dbReference type="SUPFAM" id="SSF51206">
    <property type="entry name" value="cAMP-binding domain-like"/>
    <property type="match status" value="1"/>
</dbReference>
<dbReference type="AlphaFoldDB" id="A0A2M9B5L1"/>